<dbReference type="CDD" id="cd00060">
    <property type="entry name" value="FHA"/>
    <property type="match status" value="1"/>
</dbReference>
<proteinExistence type="predicted"/>
<feature type="compositionally biased region" description="Polar residues" evidence="1">
    <location>
        <begin position="222"/>
        <end position="236"/>
    </location>
</feature>
<evidence type="ECO:0000313" key="4">
    <source>
        <dbReference type="EMBL" id="OAB48368.1"/>
    </source>
</evidence>
<dbReference type="Pfam" id="PF19909">
    <property type="entry name" value="DUF6382"/>
    <property type="match status" value="1"/>
</dbReference>
<dbReference type="Pfam" id="PF00498">
    <property type="entry name" value="FHA"/>
    <property type="match status" value="1"/>
</dbReference>
<dbReference type="SUPFAM" id="SSF49879">
    <property type="entry name" value="SMAD/FHA domain"/>
    <property type="match status" value="1"/>
</dbReference>
<dbReference type="InterPro" id="IPR000253">
    <property type="entry name" value="FHA_dom"/>
</dbReference>
<keyword evidence="2" id="KW-1133">Transmembrane helix</keyword>
<dbReference type="RefSeq" id="WP_068646001.1">
    <property type="nucleotide sequence ID" value="NZ_CP043611.1"/>
</dbReference>
<sequence length="609" mass="68481">MFGLTRDFIHSGGNYMVLSSPEGIPSSDLSRVQTSMISAAKVPHLLPLHLKELDFRVSIQYDISNKKMLTHLLKSDKLSLDEYYGLLLQVVGTLYDSNLFMLDPDQYILQEDYMFIDGPLHMGTLYLTYIPISSMKNLRTIQSSLHHLITRLMASVTELQGNGIQTLLHYVSVEEFTLLGLKDLLQNLLAGAGQSLPSQQVHNNIPQSNLQRSNIHQHHIRQSQTLQSNSMPSSKPNAIPRATEVERKVRLPADSAELPEHLSFISRNREPLRKTPMHTSSENEHAWMEDNDEFDMTDGDEEHKSSSTTTYVTLGCIVTCAVAWRFLYMSYPGIVMLIVSILVTAVLGVISWLGWKGTLRLPMKRVESLTESIPLFDSGKLEESHRKRGSSFQVEKLTGFFGGSSKEKELEPSEKRWVFPDNITSERTRADRGITNRESPVASMYDDKEDQSDYYAQLGHKTEMLSTPRVNATVLLTPENNSSQDVHVTSYKSYPYLERREIGQGDQEGSLRGDSAQGEKALTPIVLNVPHFIIGRSADVSQFVEETPGTSRAHVELSKGSGGYVIKDLGSKNGTLLNKEPMVSYKEYPLLDGDTFTIIKGEYTYHLRS</sequence>
<evidence type="ECO:0000256" key="1">
    <source>
        <dbReference type="SAM" id="MobiDB-lite"/>
    </source>
</evidence>
<dbReference type="OrthoDB" id="9783862at2"/>
<dbReference type="PROSITE" id="PS50006">
    <property type="entry name" value="FHA_DOMAIN"/>
    <property type="match status" value="1"/>
</dbReference>
<reference evidence="4 5" key="1">
    <citation type="submission" date="2016-03" db="EMBL/GenBank/DDBJ databases">
        <title>Draft genome sequence of Paenibacillus antarcticus CECT 5836.</title>
        <authorList>
            <person name="Shin S.-K."/>
            <person name="Yi H."/>
        </authorList>
    </citation>
    <scope>NUCLEOTIDE SEQUENCE [LARGE SCALE GENOMIC DNA]</scope>
    <source>
        <strain evidence="4 5">CECT 5836</strain>
    </source>
</reference>
<dbReference type="InterPro" id="IPR008984">
    <property type="entry name" value="SMAD_FHA_dom_sf"/>
</dbReference>
<feature type="transmembrane region" description="Helical" evidence="2">
    <location>
        <begin position="334"/>
        <end position="355"/>
    </location>
</feature>
<dbReference type="EMBL" id="LVJI01000001">
    <property type="protein sequence ID" value="OAB48368.1"/>
    <property type="molecule type" value="Genomic_DNA"/>
</dbReference>
<dbReference type="InterPro" id="IPR045962">
    <property type="entry name" value="DUF6382"/>
</dbReference>
<gene>
    <name evidence="4" type="ORF">PBAT_01645</name>
</gene>
<keyword evidence="2" id="KW-0472">Membrane</keyword>
<accession>A0A168QYS7</accession>
<protein>
    <recommendedName>
        <fullName evidence="3">FHA domain-containing protein</fullName>
    </recommendedName>
</protein>
<dbReference type="SMART" id="SM00240">
    <property type="entry name" value="FHA"/>
    <property type="match status" value="1"/>
</dbReference>
<dbReference type="AlphaFoldDB" id="A0A168QYS7"/>
<evidence type="ECO:0000259" key="3">
    <source>
        <dbReference type="PROSITE" id="PS50006"/>
    </source>
</evidence>
<evidence type="ECO:0000256" key="2">
    <source>
        <dbReference type="SAM" id="Phobius"/>
    </source>
</evidence>
<organism evidence="4 5">
    <name type="scientific">Paenibacillus antarcticus</name>
    <dbReference type="NCBI Taxonomy" id="253703"/>
    <lineage>
        <taxon>Bacteria</taxon>
        <taxon>Bacillati</taxon>
        <taxon>Bacillota</taxon>
        <taxon>Bacilli</taxon>
        <taxon>Bacillales</taxon>
        <taxon>Paenibacillaceae</taxon>
        <taxon>Paenibacillus</taxon>
    </lineage>
</organism>
<dbReference type="Gene3D" id="2.60.200.20">
    <property type="match status" value="1"/>
</dbReference>
<comment type="caution">
    <text evidence="4">The sequence shown here is derived from an EMBL/GenBank/DDBJ whole genome shotgun (WGS) entry which is preliminary data.</text>
</comment>
<evidence type="ECO:0000313" key="5">
    <source>
        <dbReference type="Proteomes" id="UP000077355"/>
    </source>
</evidence>
<feature type="region of interest" description="Disordered" evidence="1">
    <location>
        <begin position="214"/>
        <end position="238"/>
    </location>
</feature>
<keyword evidence="2" id="KW-0812">Transmembrane</keyword>
<dbReference type="PANTHER" id="PTHR23308">
    <property type="entry name" value="NUCLEAR INHIBITOR OF PROTEIN PHOSPHATASE-1"/>
    <property type="match status" value="1"/>
</dbReference>
<dbReference type="Proteomes" id="UP000077355">
    <property type="component" value="Unassembled WGS sequence"/>
</dbReference>
<dbReference type="InterPro" id="IPR050923">
    <property type="entry name" value="Cell_Proc_Reg/RNA_Proc"/>
</dbReference>
<feature type="domain" description="FHA" evidence="3">
    <location>
        <begin position="532"/>
        <end position="582"/>
    </location>
</feature>
<name>A0A168QYS7_9BACL</name>
<keyword evidence="5" id="KW-1185">Reference proteome</keyword>
<feature type="transmembrane region" description="Helical" evidence="2">
    <location>
        <begin position="311"/>
        <end position="328"/>
    </location>
</feature>